<dbReference type="EMBL" id="WBZC01000040">
    <property type="protein sequence ID" value="KAB3533457.1"/>
    <property type="molecule type" value="Genomic_DNA"/>
</dbReference>
<feature type="transmembrane region" description="Helical" evidence="11">
    <location>
        <begin position="74"/>
        <end position="95"/>
    </location>
</feature>
<dbReference type="Proteomes" id="UP000432715">
    <property type="component" value="Unassembled WGS sequence"/>
</dbReference>
<dbReference type="GO" id="GO:0005216">
    <property type="term" value="F:monoatomic ion channel activity"/>
    <property type="evidence" value="ECO:0007669"/>
    <property type="project" value="InterPro"/>
</dbReference>
<keyword evidence="7 11" id="KW-1133">Transmembrane helix</keyword>
<evidence type="ECO:0000256" key="6">
    <source>
        <dbReference type="ARBA" id="ARBA00022925"/>
    </source>
</evidence>
<feature type="transmembrane region" description="Helical" evidence="11">
    <location>
        <begin position="169"/>
        <end position="193"/>
    </location>
</feature>
<reference evidence="12 13" key="1">
    <citation type="submission" date="2019-10" db="EMBL/GenBank/DDBJ databases">
        <title>Alkaliphilus serpentinus sp. nov. and Alkaliphilus pronyensis sp. nov., two novel anaerobic alkaliphilic species isolated from the serpentinized-hosted hydrothermal field of the Prony Bay (New Caledonia).</title>
        <authorList>
            <person name="Postec A."/>
        </authorList>
    </citation>
    <scope>NUCLEOTIDE SEQUENCE [LARGE SCALE GENOMIC DNA]</scope>
    <source>
        <strain evidence="12 13">LacV</strain>
    </source>
</reference>
<evidence type="ECO:0000256" key="7">
    <source>
        <dbReference type="ARBA" id="ARBA00022989"/>
    </source>
</evidence>
<proteinExistence type="inferred from homology"/>
<dbReference type="GO" id="GO:0016020">
    <property type="term" value="C:membrane"/>
    <property type="evidence" value="ECO:0007669"/>
    <property type="project" value="UniProtKB-SubCell"/>
</dbReference>
<feature type="transmembrane region" description="Helical" evidence="11">
    <location>
        <begin position="129"/>
        <end position="148"/>
    </location>
</feature>
<feature type="transmembrane region" description="Helical" evidence="11">
    <location>
        <begin position="6"/>
        <end position="25"/>
    </location>
</feature>
<dbReference type="PROSITE" id="PS00950">
    <property type="entry name" value="BACTERIAL_OPSIN_1"/>
    <property type="match status" value="1"/>
</dbReference>
<evidence type="ECO:0000256" key="4">
    <source>
        <dbReference type="ARBA" id="ARBA00022606"/>
    </source>
</evidence>
<name>A0A6I0FE40_9FIRM</name>
<comment type="similarity">
    <text evidence="2">Belongs to the archaeal/bacterial/fungal opsin family.</text>
</comment>
<evidence type="ECO:0000313" key="12">
    <source>
        <dbReference type="EMBL" id="KAB3533457.1"/>
    </source>
</evidence>
<dbReference type="GO" id="GO:0007602">
    <property type="term" value="P:phototransduction"/>
    <property type="evidence" value="ECO:0007669"/>
    <property type="project" value="UniProtKB-KW"/>
</dbReference>
<dbReference type="AlphaFoldDB" id="A0A6I0FE40"/>
<keyword evidence="8" id="KW-0157">Chromophore</keyword>
<keyword evidence="9 11" id="KW-0472">Membrane</keyword>
<dbReference type="GO" id="GO:0009881">
    <property type="term" value="F:photoreceptor activity"/>
    <property type="evidence" value="ECO:0007669"/>
    <property type="project" value="UniProtKB-KW"/>
</dbReference>
<dbReference type="InterPro" id="IPR018229">
    <property type="entry name" value="Rhodopsin_retinal_BS"/>
</dbReference>
<evidence type="ECO:0000256" key="8">
    <source>
        <dbReference type="ARBA" id="ARBA00022991"/>
    </source>
</evidence>
<feature type="transmembrane region" description="Helical" evidence="11">
    <location>
        <begin position="199"/>
        <end position="221"/>
    </location>
</feature>
<dbReference type="Gene3D" id="1.20.1070.10">
    <property type="entry name" value="Rhodopsin 7-helix transmembrane proteins"/>
    <property type="match status" value="1"/>
</dbReference>
<sequence>MDEFILQLHWFYAAVMLAGALYFYFQSRNPQGVPQYEYLIAIFIPVWSAIAYFSIAIGQGFLKTSEQTVFFARYLDWIVTTPLLLLSLALTAMFYTSKNISIILSLVFADIIMILSGLIADLSEHSLKYIWYSIGMVALFIILFIIWVPLYKIAKASDTKLSNHYKTTALYLTVLWISYPTVWLIGPSGLGLITESSDVLAFIFLPIFSKVGFSMLDLYGLRRLKPYSAIRQ</sequence>
<dbReference type="SUPFAM" id="SSF81321">
    <property type="entry name" value="Family A G protein-coupled receptor-like"/>
    <property type="match status" value="1"/>
</dbReference>
<keyword evidence="4" id="KW-0716">Sensory transduction</keyword>
<dbReference type="Pfam" id="PF01036">
    <property type="entry name" value="Bac_rhodopsin"/>
    <property type="match status" value="1"/>
</dbReference>
<evidence type="ECO:0000313" key="13">
    <source>
        <dbReference type="Proteomes" id="UP000432715"/>
    </source>
</evidence>
<dbReference type="SMART" id="SM01021">
    <property type="entry name" value="Bac_rhodopsin"/>
    <property type="match status" value="1"/>
</dbReference>
<keyword evidence="13" id="KW-1185">Reference proteome</keyword>
<keyword evidence="10" id="KW-0675">Receptor</keyword>
<accession>A0A6I0FE40</accession>
<evidence type="ECO:0000256" key="5">
    <source>
        <dbReference type="ARBA" id="ARBA00022692"/>
    </source>
</evidence>
<feature type="transmembrane region" description="Helical" evidence="11">
    <location>
        <begin position="37"/>
        <end position="62"/>
    </location>
</feature>
<evidence type="ECO:0000256" key="3">
    <source>
        <dbReference type="ARBA" id="ARBA00022543"/>
    </source>
</evidence>
<organism evidence="12 13">
    <name type="scientific">Alkaliphilus pronyensis</name>
    <dbReference type="NCBI Taxonomy" id="1482732"/>
    <lineage>
        <taxon>Bacteria</taxon>
        <taxon>Bacillati</taxon>
        <taxon>Bacillota</taxon>
        <taxon>Clostridia</taxon>
        <taxon>Peptostreptococcales</taxon>
        <taxon>Natronincolaceae</taxon>
        <taxon>Alkaliphilus</taxon>
    </lineage>
</organism>
<dbReference type="PANTHER" id="PTHR28286:SF2">
    <property type="entry name" value="BACTERIORHODOPSIN _OPSIN, NOPA (EUROFUNG)"/>
    <property type="match status" value="1"/>
</dbReference>
<comment type="subcellular location">
    <subcellularLocation>
        <location evidence="1">Membrane</location>
        <topology evidence="1">Multi-pass membrane protein</topology>
    </subcellularLocation>
</comment>
<dbReference type="RefSeq" id="WP_151861601.1">
    <property type="nucleotide sequence ID" value="NZ_WBZC01000040.1"/>
</dbReference>
<evidence type="ECO:0000256" key="11">
    <source>
        <dbReference type="SAM" id="Phobius"/>
    </source>
</evidence>
<evidence type="ECO:0000256" key="2">
    <source>
        <dbReference type="ARBA" id="ARBA00008130"/>
    </source>
</evidence>
<evidence type="ECO:0000256" key="1">
    <source>
        <dbReference type="ARBA" id="ARBA00004141"/>
    </source>
</evidence>
<dbReference type="PRINTS" id="PR00251">
    <property type="entry name" value="BACTRLOPSIN"/>
</dbReference>
<keyword evidence="5 11" id="KW-0812">Transmembrane</keyword>
<evidence type="ECO:0000256" key="9">
    <source>
        <dbReference type="ARBA" id="ARBA00023136"/>
    </source>
</evidence>
<dbReference type="InterPro" id="IPR001425">
    <property type="entry name" value="Arc/bac/fun_rhodopsins"/>
</dbReference>
<keyword evidence="6" id="KW-0681">Retinal protein</keyword>
<dbReference type="OrthoDB" id="70408at2"/>
<protein>
    <submittedName>
        <fullName evidence="12">Lactococcin</fullName>
    </submittedName>
</protein>
<evidence type="ECO:0000256" key="10">
    <source>
        <dbReference type="ARBA" id="ARBA00023170"/>
    </source>
</evidence>
<dbReference type="PANTHER" id="PTHR28286">
    <property type="match status" value="1"/>
</dbReference>
<keyword evidence="3" id="KW-0600">Photoreceptor protein</keyword>
<gene>
    <name evidence="12" type="ORF">F8154_10675</name>
</gene>
<comment type="caution">
    <text evidence="12">The sequence shown here is derived from an EMBL/GenBank/DDBJ whole genome shotgun (WGS) entry which is preliminary data.</text>
</comment>
<feature type="transmembrane region" description="Helical" evidence="11">
    <location>
        <begin position="102"/>
        <end position="123"/>
    </location>
</feature>